<evidence type="ECO:0000313" key="1">
    <source>
        <dbReference type="EMBL" id="KAF0703021.1"/>
    </source>
</evidence>
<keyword evidence="1" id="KW-0808">Transferase</keyword>
<keyword evidence="1" id="KW-0418">Kinase</keyword>
<sequence length="76" mass="8857">MSQSEITHTIMKGLKPEIARYVGILDNSNLDELKKNIRKYESIEFMINGNTTQSHDDIRAQITKEHINIIEETKNR</sequence>
<dbReference type="AlphaFoldDB" id="A0A6G0VNC0"/>
<name>A0A6G0VNC0_APHCR</name>
<organism evidence="1 2">
    <name type="scientific">Aphis craccivora</name>
    <name type="common">Cowpea aphid</name>
    <dbReference type="NCBI Taxonomy" id="307492"/>
    <lineage>
        <taxon>Eukaryota</taxon>
        <taxon>Metazoa</taxon>
        <taxon>Ecdysozoa</taxon>
        <taxon>Arthropoda</taxon>
        <taxon>Hexapoda</taxon>
        <taxon>Insecta</taxon>
        <taxon>Pterygota</taxon>
        <taxon>Neoptera</taxon>
        <taxon>Paraneoptera</taxon>
        <taxon>Hemiptera</taxon>
        <taxon>Sternorrhyncha</taxon>
        <taxon>Aphidomorpha</taxon>
        <taxon>Aphidoidea</taxon>
        <taxon>Aphididae</taxon>
        <taxon>Aphidini</taxon>
        <taxon>Aphis</taxon>
        <taxon>Aphis</taxon>
    </lineage>
</organism>
<protein>
    <submittedName>
        <fullName evidence="1">Putative serine/threonine-protein kinase clkA</fullName>
    </submittedName>
</protein>
<dbReference type="GO" id="GO:0016301">
    <property type="term" value="F:kinase activity"/>
    <property type="evidence" value="ECO:0007669"/>
    <property type="project" value="UniProtKB-KW"/>
</dbReference>
<keyword evidence="2" id="KW-1185">Reference proteome</keyword>
<reference evidence="1 2" key="1">
    <citation type="submission" date="2019-08" db="EMBL/GenBank/DDBJ databases">
        <title>Whole genome of Aphis craccivora.</title>
        <authorList>
            <person name="Voronova N.V."/>
            <person name="Shulinski R.S."/>
            <person name="Bandarenka Y.V."/>
            <person name="Zhorov D.G."/>
            <person name="Warner D."/>
        </authorList>
    </citation>
    <scope>NUCLEOTIDE SEQUENCE [LARGE SCALE GENOMIC DNA]</scope>
    <source>
        <strain evidence="1">180601</strain>
        <tissue evidence="1">Whole Body</tissue>
    </source>
</reference>
<dbReference type="Proteomes" id="UP000478052">
    <property type="component" value="Unassembled WGS sequence"/>
</dbReference>
<comment type="caution">
    <text evidence="1">The sequence shown here is derived from an EMBL/GenBank/DDBJ whole genome shotgun (WGS) entry which is preliminary data.</text>
</comment>
<proteinExistence type="predicted"/>
<dbReference type="OrthoDB" id="6622160at2759"/>
<dbReference type="EMBL" id="VUJU01014064">
    <property type="protein sequence ID" value="KAF0703021.1"/>
    <property type="molecule type" value="Genomic_DNA"/>
</dbReference>
<gene>
    <name evidence="1" type="ORF">FWK35_00033336</name>
</gene>
<accession>A0A6G0VNC0</accession>
<evidence type="ECO:0000313" key="2">
    <source>
        <dbReference type="Proteomes" id="UP000478052"/>
    </source>
</evidence>